<dbReference type="Pfam" id="PF00149">
    <property type="entry name" value="Metallophos"/>
    <property type="match status" value="1"/>
</dbReference>
<organism evidence="5 6">
    <name type="scientific">Crenothrix polyspora</name>
    <dbReference type="NCBI Taxonomy" id="360316"/>
    <lineage>
        <taxon>Bacteria</taxon>
        <taxon>Pseudomonadati</taxon>
        <taxon>Pseudomonadota</taxon>
        <taxon>Gammaproteobacteria</taxon>
        <taxon>Methylococcales</taxon>
        <taxon>Crenotrichaceae</taxon>
        <taxon>Crenothrix</taxon>
    </lineage>
</organism>
<evidence type="ECO:0000256" key="1">
    <source>
        <dbReference type="ARBA" id="ARBA00022729"/>
    </source>
</evidence>
<evidence type="ECO:0000259" key="4">
    <source>
        <dbReference type="Pfam" id="PF16656"/>
    </source>
</evidence>
<proteinExistence type="predicted"/>
<dbReference type="Gene3D" id="2.60.120.260">
    <property type="entry name" value="Galactose-binding domain-like"/>
    <property type="match status" value="1"/>
</dbReference>
<reference evidence="6" key="1">
    <citation type="submission" date="2017-02" db="EMBL/GenBank/DDBJ databases">
        <authorList>
            <person name="Daims H."/>
        </authorList>
    </citation>
    <scope>NUCLEOTIDE SEQUENCE [LARGE SCALE GENOMIC DNA]</scope>
</reference>
<evidence type="ECO:0000259" key="3">
    <source>
        <dbReference type="Pfam" id="PF00149"/>
    </source>
</evidence>
<sequence length="609" mass="66724">MKKLSLSALGLITLAVLLNNANAETLIAKGSSWRYLNDGSNQGTTWRSTKFNDNSWKVGLAKLGYGYGDEATVINSGSPQKNHITSYFRYHFTVANPADYATITLNIPRDEGSVIYINGKEVNRENMPAGDFTYSTPTTALNSKFRSYKFVTPENTLVAGDNVIAVEIHQGIADTNLSFDLELQGSNTKSQPSAKVIRGPYLQLATPQSVTIRWRTNIATSSRVLYGTTLSRPQFNKNDATLTYEHKIQLTNLQPGTRYWYSVGTNTALLAGGGIVTSFNTALRNGTQSAARIWVIGDAGTGNISQKKVYNAYRSYTGATDTDLLLMLGDNVYQSGLDLEYQDKFFAIYPDILKQFPVWPTIGNHDALSANLNDTTGPYYTVFSLPKSGEAGGVASNTESYYSFDYRNIHFVVLNSQISNAAAITAMKNWLSNDLQKNKADWLIAYWHHPPYTKGSHNSDKERELIAMRQNFLPILEDNAVDLVLTGHSHSYERSYFINGHYGLSGTFNARNIIQAGDGHEIINTNGDTTGAYRKLPGNKGTVYAVVGSSGQIGGGTLNHPAMLKSLNKLGSLVLDINGLKLNAKFLNAAGGIDDDFTISKVRPVVGKK</sequence>
<keyword evidence="1 2" id="KW-0732">Signal</keyword>
<feature type="chain" id="PRO_5013226897" evidence="2">
    <location>
        <begin position="24"/>
        <end position="609"/>
    </location>
</feature>
<evidence type="ECO:0000313" key="6">
    <source>
        <dbReference type="Proteomes" id="UP000195667"/>
    </source>
</evidence>
<feature type="domain" description="Calcineurin-like phosphoesterase" evidence="3">
    <location>
        <begin position="292"/>
        <end position="492"/>
    </location>
</feature>
<gene>
    <name evidence="5" type="ORF">CRENPOLYSF1_1150001</name>
</gene>
<dbReference type="InterPro" id="IPR039331">
    <property type="entry name" value="PAPs-like"/>
</dbReference>
<dbReference type="InterPro" id="IPR029052">
    <property type="entry name" value="Metallo-depent_PP-like"/>
</dbReference>
<dbReference type="PANTHER" id="PTHR22953:SF153">
    <property type="entry name" value="PURPLE ACID PHOSPHATASE"/>
    <property type="match status" value="1"/>
</dbReference>
<keyword evidence="6" id="KW-1185">Reference proteome</keyword>
<dbReference type="GO" id="GO:0046872">
    <property type="term" value="F:metal ion binding"/>
    <property type="evidence" value="ECO:0007669"/>
    <property type="project" value="InterPro"/>
</dbReference>
<dbReference type="Pfam" id="PF16656">
    <property type="entry name" value="Pur_ac_phosph_N"/>
    <property type="match status" value="1"/>
</dbReference>
<dbReference type="EMBL" id="FUKI01000019">
    <property type="protein sequence ID" value="SJM89639.1"/>
    <property type="molecule type" value="Genomic_DNA"/>
</dbReference>
<dbReference type="Proteomes" id="UP000195667">
    <property type="component" value="Unassembled WGS sequence"/>
</dbReference>
<feature type="domain" description="Purple acid phosphatase N-terminal" evidence="4">
    <location>
        <begin position="201"/>
        <end position="268"/>
    </location>
</feature>
<feature type="signal peptide" evidence="2">
    <location>
        <begin position="1"/>
        <end position="23"/>
    </location>
</feature>
<dbReference type="InterPro" id="IPR015914">
    <property type="entry name" value="PAPs_N"/>
</dbReference>
<dbReference type="GO" id="GO:0003993">
    <property type="term" value="F:acid phosphatase activity"/>
    <property type="evidence" value="ECO:0007669"/>
    <property type="project" value="InterPro"/>
</dbReference>
<accession>A0A1R4H1C5</accession>
<dbReference type="InterPro" id="IPR008963">
    <property type="entry name" value="Purple_acid_Pase-like_N"/>
</dbReference>
<dbReference type="AlphaFoldDB" id="A0A1R4H1C5"/>
<dbReference type="RefSeq" id="WP_087142212.1">
    <property type="nucleotide sequence ID" value="NZ_FUKI01000019.1"/>
</dbReference>
<dbReference type="SUPFAM" id="SSF56300">
    <property type="entry name" value="Metallo-dependent phosphatases"/>
    <property type="match status" value="1"/>
</dbReference>
<dbReference type="OrthoDB" id="9804511at2"/>
<dbReference type="PANTHER" id="PTHR22953">
    <property type="entry name" value="ACID PHOSPHATASE RELATED"/>
    <property type="match status" value="1"/>
</dbReference>
<evidence type="ECO:0000256" key="2">
    <source>
        <dbReference type="SAM" id="SignalP"/>
    </source>
</evidence>
<dbReference type="InterPro" id="IPR004843">
    <property type="entry name" value="Calcineurin-like_PHP"/>
</dbReference>
<protein>
    <submittedName>
        <fullName evidence="5">Metallophosphoesterase/PKD domain protein</fullName>
    </submittedName>
</protein>
<evidence type="ECO:0000313" key="5">
    <source>
        <dbReference type="EMBL" id="SJM89639.1"/>
    </source>
</evidence>
<dbReference type="Gene3D" id="3.60.21.10">
    <property type="match status" value="1"/>
</dbReference>
<dbReference type="SUPFAM" id="SSF49363">
    <property type="entry name" value="Purple acid phosphatase, N-terminal domain"/>
    <property type="match status" value="1"/>
</dbReference>
<name>A0A1R4H1C5_9GAMM</name>